<dbReference type="EMBL" id="FWWZ01000001">
    <property type="protein sequence ID" value="SMC08326.1"/>
    <property type="molecule type" value="Genomic_DNA"/>
</dbReference>
<accession>A0A1W1WQ09</accession>
<evidence type="ECO:0000313" key="2">
    <source>
        <dbReference type="EMBL" id="SMC08326.1"/>
    </source>
</evidence>
<evidence type="ECO:0000256" key="1">
    <source>
        <dbReference type="SAM" id="SignalP"/>
    </source>
</evidence>
<dbReference type="Proteomes" id="UP000192602">
    <property type="component" value="Unassembled WGS sequence"/>
</dbReference>
<dbReference type="AlphaFoldDB" id="A0A1W1WQ09"/>
<gene>
    <name evidence="2" type="ORF">SAMN05660197_0074</name>
</gene>
<dbReference type="STRING" id="1069081.SAMN05660197_0074"/>
<name>A0A1W1WQ09_9BACT</name>
<feature type="chain" id="PRO_5012958299" description="Repeat domain-containing protein" evidence="1">
    <location>
        <begin position="18"/>
        <end position="300"/>
    </location>
</feature>
<feature type="signal peptide" evidence="1">
    <location>
        <begin position="1"/>
        <end position="17"/>
    </location>
</feature>
<evidence type="ECO:0008006" key="4">
    <source>
        <dbReference type="Google" id="ProtNLM"/>
    </source>
</evidence>
<dbReference type="RefSeq" id="WP_084274614.1">
    <property type="nucleotide sequence ID" value="NZ_AP026671.1"/>
</dbReference>
<organism evidence="2 3">
    <name type="scientific">Nitratiruptor tergarcus DSM 16512</name>
    <dbReference type="NCBI Taxonomy" id="1069081"/>
    <lineage>
        <taxon>Bacteria</taxon>
        <taxon>Pseudomonadati</taxon>
        <taxon>Campylobacterota</taxon>
        <taxon>Epsilonproteobacteria</taxon>
        <taxon>Nautiliales</taxon>
        <taxon>Nitratiruptoraceae</taxon>
        <taxon>Nitratiruptor</taxon>
    </lineage>
</organism>
<protein>
    <recommendedName>
        <fullName evidence="4">Repeat domain-containing protein</fullName>
    </recommendedName>
</protein>
<sequence>MHKFLLIPALLLSISFADVRTFLFSKSFAKSGTFTPYDFAGVSNAFDWVFVLNDGKVFQLQGNAPSVNNVFGWKSVDVDPHIGSNAWNMIYIGDFDKDGQTKFDWVLYANQDKTTQIYKLDGVSAQGTFVYKKIDGIRAIIEGINVTFEDMNAQSSSSSSSIDTLGDKEMLEVKDSQDLRGYIFQTNESVLHAGSMTIKQQITLKIDCSGHFDYTQITKNSGYENRVHATGDSVSIDWNSIHLDGKNDEGQMFNENIFDIKNDYLVAGKSCVSDFGSGKEGENCPNHIYLQKITRYQVCQ</sequence>
<reference evidence="3" key="1">
    <citation type="submission" date="2017-04" db="EMBL/GenBank/DDBJ databases">
        <authorList>
            <person name="Varghese N."/>
            <person name="Submissions S."/>
        </authorList>
    </citation>
    <scope>NUCLEOTIDE SEQUENCE [LARGE SCALE GENOMIC DNA]</scope>
    <source>
        <strain evidence="3">DSM 16512</strain>
    </source>
</reference>
<keyword evidence="1" id="KW-0732">Signal</keyword>
<keyword evidence="3" id="KW-1185">Reference proteome</keyword>
<evidence type="ECO:0000313" key="3">
    <source>
        <dbReference type="Proteomes" id="UP000192602"/>
    </source>
</evidence>
<proteinExistence type="predicted"/>